<protein>
    <submittedName>
        <fullName evidence="2">Os07g0589466 protein</fullName>
    </submittedName>
</protein>
<sequence>MRVGAGAHRRRKQQEHRTAARGMDGDRPQATGRTPRGDGSRGRGDAGTGRWTRGQRREYAMEAAGRPATETGATTAQAASQGDDAGRGGVVG</sequence>
<dbReference type="AlphaFoldDB" id="A0A0P0X877"/>
<dbReference type="InParanoid" id="A0A0P0X877"/>
<reference evidence="2 3" key="3">
    <citation type="journal article" date="2013" name="Rice">
        <title>Improvement of the Oryza sativa Nipponbare reference genome using next generation sequence and optical map data.</title>
        <authorList>
            <person name="Kawahara Y."/>
            <person name="de la Bastide M."/>
            <person name="Hamilton J.P."/>
            <person name="Kanamori H."/>
            <person name="McCombie W.R."/>
            <person name="Ouyang S."/>
            <person name="Schwartz D.C."/>
            <person name="Tanaka T."/>
            <person name="Wu J."/>
            <person name="Zhou S."/>
            <person name="Childs K.L."/>
            <person name="Davidson R.M."/>
            <person name="Lin H."/>
            <person name="Quesada-Ocampo L."/>
            <person name="Vaillancourt B."/>
            <person name="Sakai H."/>
            <person name="Lee S.S."/>
            <person name="Kim J."/>
            <person name="Numa H."/>
            <person name="Itoh T."/>
            <person name="Buell C.R."/>
            <person name="Matsumoto T."/>
        </authorList>
    </citation>
    <scope>NUCLEOTIDE SEQUENCE [LARGE SCALE GENOMIC DNA]</scope>
    <source>
        <strain evidence="3">cv. Nipponbare</strain>
    </source>
</reference>
<feature type="compositionally biased region" description="Basic and acidic residues" evidence="1">
    <location>
        <begin position="15"/>
        <end position="27"/>
    </location>
</feature>
<reference evidence="2 3" key="2">
    <citation type="journal article" date="2013" name="Plant Cell Physiol.">
        <title>Rice Annotation Project Database (RAP-DB): an integrative and interactive database for rice genomics.</title>
        <authorList>
            <person name="Sakai H."/>
            <person name="Lee S.S."/>
            <person name="Tanaka T."/>
            <person name="Numa H."/>
            <person name="Kim J."/>
            <person name="Kawahara Y."/>
            <person name="Wakimoto H."/>
            <person name="Yang C.C."/>
            <person name="Iwamoto M."/>
            <person name="Abe T."/>
            <person name="Yamada Y."/>
            <person name="Muto A."/>
            <person name="Inokuchi H."/>
            <person name="Ikemura T."/>
            <person name="Matsumoto T."/>
            <person name="Sasaki T."/>
            <person name="Itoh T."/>
        </authorList>
    </citation>
    <scope>NUCLEOTIDE SEQUENCE [LARGE SCALE GENOMIC DNA]</scope>
    <source>
        <strain evidence="3">cv. Nipponbare</strain>
    </source>
</reference>
<feature type="compositionally biased region" description="Basic and acidic residues" evidence="1">
    <location>
        <begin position="35"/>
        <end position="44"/>
    </location>
</feature>
<dbReference type="EMBL" id="AP014963">
    <property type="protein sequence ID" value="BAT02427.1"/>
    <property type="molecule type" value="Genomic_DNA"/>
</dbReference>
<gene>
    <name evidence="2" type="ordered locus">Os07g0589466</name>
    <name evidence="2" type="ORF">OSNPB_070589466</name>
</gene>
<evidence type="ECO:0000313" key="3">
    <source>
        <dbReference type="Proteomes" id="UP000059680"/>
    </source>
</evidence>
<keyword evidence="3" id="KW-1185">Reference proteome</keyword>
<feature type="region of interest" description="Disordered" evidence="1">
    <location>
        <begin position="1"/>
        <end position="92"/>
    </location>
</feature>
<accession>A0A0P0X877</accession>
<dbReference type="PaxDb" id="39947-A0A0P0X877"/>
<dbReference type="Proteomes" id="UP000059680">
    <property type="component" value="Chromosome 7"/>
</dbReference>
<evidence type="ECO:0000313" key="2">
    <source>
        <dbReference type="EMBL" id="BAT02427.1"/>
    </source>
</evidence>
<reference evidence="3" key="1">
    <citation type="journal article" date="2005" name="Nature">
        <title>The map-based sequence of the rice genome.</title>
        <authorList>
            <consortium name="International rice genome sequencing project (IRGSP)"/>
            <person name="Matsumoto T."/>
            <person name="Wu J."/>
            <person name="Kanamori H."/>
            <person name="Katayose Y."/>
            <person name="Fujisawa M."/>
            <person name="Namiki N."/>
            <person name="Mizuno H."/>
            <person name="Yamamoto K."/>
            <person name="Antonio B.A."/>
            <person name="Baba T."/>
            <person name="Sakata K."/>
            <person name="Nagamura Y."/>
            <person name="Aoki H."/>
            <person name="Arikawa K."/>
            <person name="Arita K."/>
            <person name="Bito T."/>
            <person name="Chiden Y."/>
            <person name="Fujitsuka N."/>
            <person name="Fukunaka R."/>
            <person name="Hamada M."/>
            <person name="Harada C."/>
            <person name="Hayashi A."/>
            <person name="Hijishita S."/>
            <person name="Honda M."/>
            <person name="Hosokawa S."/>
            <person name="Ichikawa Y."/>
            <person name="Idonuma A."/>
            <person name="Iijima M."/>
            <person name="Ikeda M."/>
            <person name="Ikeno M."/>
            <person name="Ito K."/>
            <person name="Ito S."/>
            <person name="Ito T."/>
            <person name="Ito Y."/>
            <person name="Ito Y."/>
            <person name="Iwabuchi A."/>
            <person name="Kamiya K."/>
            <person name="Karasawa W."/>
            <person name="Kurita K."/>
            <person name="Katagiri S."/>
            <person name="Kikuta A."/>
            <person name="Kobayashi H."/>
            <person name="Kobayashi N."/>
            <person name="Machita K."/>
            <person name="Maehara T."/>
            <person name="Masukawa M."/>
            <person name="Mizubayashi T."/>
            <person name="Mukai Y."/>
            <person name="Nagasaki H."/>
            <person name="Nagata Y."/>
            <person name="Naito S."/>
            <person name="Nakashima M."/>
            <person name="Nakama Y."/>
            <person name="Nakamichi Y."/>
            <person name="Nakamura M."/>
            <person name="Meguro A."/>
            <person name="Negishi M."/>
            <person name="Ohta I."/>
            <person name="Ohta T."/>
            <person name="Okamoto M."/>
            <person name="Ono N."/>
            <person name="Saji S."/>
            <person name="Sakaguchi M."/>
            <person name="Sakai K."/>
            <person name="Shibata M."/>
            <person name="Shimokawa T."/>
            <person name="Song J."/>
            <person name="Takazaki Y."/>
            <person name="Terasawa K."/>
            <person name="Tsugane M."/>
            <person name="Tsuji K."/>
            <person name="Ueda S."/>
            <person name="Waki K."/>
            <person name="Yamagata H."/>
            <person name="Yamamoto M."/>
            <person name="Yamamoto S."/>
            <person name="Yamane H."/>
            <person name="Yoshiki S."/>
            <person name="Yoshihara R."/>
            <person name="Yukawa K."/>
            <person name="Zhong H."/>
            <person name="Yano M."/>
            <person name="Yuan Q."/>
            <person name="Ouyang S."/>
            <person name="Liu J."/>
            <person name="Jones K.M."/>
            <person name="Gansberger K."/>
            <person name="Moffat K."/>
            <person name="Hill J."/>
            <person name="Bera J."/>
            <person name="Fadrosh D."/>
            <person name="Jin S."/>
            <person name="Johri S."/>
            <person name="Kim M."/>
            <person name="Overton L."/>
            <person name="Reardon M."/>
            <person name="Tsitrin T."/>
            <person name="Vuong H."/>
            <person name="Weaver B."/>
            <person name="Ciecko A."/>
            <person name="Tallon L."/>
            <person name="Jackson J."/>
            <person name="Pai G."/>
            <person name="Aken S.V."/>
            <person name="Utterback T."/>
            <person name="Reidmuller S."/>
            <person name="Feldblyum T."/>
            <person name="Hsiao J."/>
            <person name="Zismann V."/>
            <person name="Iobst S."/>
            <person name="de Vazeille A.R."/>
            <person name="Buell C.R."/>
            <person name="Ying K."/>
            <person name="Li Y."/>
            <person name="Lu T."/>
            <person name="Huang Y."/>
            <person name="Zhao Q."/>
            <person name="Feng Q."/>
            <person name="Zhang L."/>
            <person name="Zhu J."/>
            <person name="Weng Q."/>
            <person name="Mu J."/>
            <person name="Lu Y."/>
            <person name="Fan D."/>
            <person name="Liu Y."/>
            <person name="Guan J."/>
            <person name="Zhang Y."/>
            <person name="Yu S."/>
            <person name="Liu X."/>
            <person name="Zhang Y."/>
            <person name="Hong G."/>
            <person name="Han B."/>
            <person name="Choisne N."/>
            <person name="Demange N."/>
            <person name="Orjeda G."/>
            <person name="Samain S."/>
            <person name="Cattolico L."/>
            <person name="Pelletier E."/>
            <person name="Couloux A."/>
            <person name="Segurens B."/>
            <person name="Wincker P."/>
            <person name="D'Hont A."/>
            <person name="Scarpelli C."/>
            <person name="Weissenbach J."/>
            <person name="Salanoubat M."/>
            <person name="Quetier F."/>
            <person name="Yu Y."/>
            <person name="Kim H.R."/>
            <person name="Rambo T."/>
            <person name="Currie J."/>
            <person name="Collura K."/>
            <person name="Luo M."/>
            <person name="Yang T."/>
            <person name="Ammiraju J.S.S."/>
            <person name="Engler F."/>
            <person name="Soderlund C."/>
            <person name="Wing R.A."/>
            <person name="Palmer L.E."/>
            <person name="de la Bastide M."/>
            <person name="Spiegel L."/>
            <person name="Nascimento L."/>
            <person name="Zutavern T."/>
            <person name="O'Shaughnessy A."/>
            <person name="Dike S."/>
            <person name="Dedhia N."/>
            <person name="Preston R."/>
            <person name="Balija V."/>
            <person name="McCombie W.R."/>
            <person name="Chow T."/>
            <person name="Chen H."/>
            <person name="Chung M."/>
            <person name="Chen C."/>
            <person name="Shaw J."/>
            <person name="Wu H."/>
            <person name="Hsiao K."/>
            <person name="Chao Y."/>
            <person name="Chu M."/>
            <person name="Cheng C."/>
            <person name="Hour A."/>
            <person name="Lee P."/>
            <person name="Lin S."/>
            <person name="Lin Y."/>
            <person name="Liou J."/>
            <person name="Liu S."/>
            <person name="Hsing Y."/>
            <person name="Raghuvanshi S."/>
            <person name="Mohanty A."/>
            <person name="Bharti A.K."/>
            <person name="Gaur A."/>
            <person name="Gupta V."/>
            <person name="Kumar D."/>
            <person name="Ravi V."/>
            <person name="Vij S."/>
            <person name="Kapur A."/>
            <person name="Khurana P."/>
            <person name="Khurana P."/>
            <person name="Khurana J.P."/>
            <person name="Tyagi A.K."/>
            <person name="Gaikwad K."/>
            <person name="Singh A."/>
            <person name="Dalal V."/>
            <person name="Srivastava S."/>
            <person name="Dixit A."/>
            <person name="Pal A.K."/>
            <person name="Ghazi I.A."/>
            <person name="Yadav M."/>
            <person name="Pandit A."/>
            <person name="Bhargava A."/>
            <person name="Sureshbabu K."/>
            <person name="Batra K."/>
            <person name="Sharma T.R."/>
            <person name="Mohapatra T."/>
            <person name="Singh N.K."/>
            <person name="Messing J."/>
            <person name="Nelson A.B."/>
            <person name="Fuks G."/>
            <person name="Kavchok S."/>
            <person name="Keizer G."/>
            <person name="Linton E."/>
            <person name="Llaca V."/>
            <person name="Song R."/>
            <person name="Tanyolac B."/>
            <person name="Young S."/>
            <person name="Ho-Il K."/>
            <person name="Hahn J.H."/>
            <person name="Sangsakoo G."/>
            <person name="Vanavichit A."/>
            <person name="de Mattos Luiz.A.T."/>
            <person name="Zimmer P.D."/>
            <person name="Malone G."/>
            <person name="Dellagostin O."/>
            <person name="de Oliveira A.C."/>
            <person name="Bevan M."/>
            <person name="Bancroft I."/>
            <person name="Minx P."/>
            <person name="Cordum H."/>
            <person name="Wilson R."/>
            <person name="Cheng Z."/>
            <person name="Jin W."/>
            <person name="Jiang J."/>
            <person name="Leong S.A."/>
            <person name="Iwama H."/>
            <person name="Gojobori T."/>
            <person name="Itoh T."/>
            <person name="Niimura Y."/>
            <person name="Fujii Y."/>
            <person name="Habara T."/>
            <person name="Sakai H."/>
            <person name="Sato Y."/>
            <person name="Wilson G."/>
            <person name="Kumar K."/>
            <person name="McCouch S."/>
            <person name="Juretic N."/>
            <person name="Hoen D."/>
            <person name="Wright S."/>
            <person name="Bruskiewich R."/>
            <person name="Bureau T."/>
            <person name="Miyao A."/>
            <person name="Hirochika H."/>
            <person name="Nishikawa T."/>
            <person name="Kadowaki K."/>
            <person name="Sugiura M."/>
            <person name="Burr B."/>
            <person name="Sasaki T."/>
        </authorList>
    </citation>
    <scope>NUCLEOTIDE SEQUENCE [LARGE SCALE GENOMIC DNA]</scope>
    <source>
        <strain evidence="3">cv. Nipponbare</strain>
    </source>
</reference>
<evidence type="ECO:0000256" key="1">
    <source>
        <dbReference type="SAM" id="MobiDB-lite"/>
    </source>
</evidence>
<name>A0A0P0X877_ORYSJ</name>
<proteinExistence type="predicted"/>
<feature type="compositionally biased region" description="Low complexity" evidence="1">
    <location>
        <begin position="68"/>
        <end position="83"/>
    </location>
</feature>
<organism evidence="2 3">
    <name type="scientific">Oryza sativa subsp. japonica</name>
    <name type="common">Rice</name>
    <dbReference type="NCBI Taxonomy" id="39947"/>
    <lineage>
        <taxon>Eukaryota</taxon>
        <taxon>Viridiplantae</taxon>
        <taxon>Streptophyta</taxon>
        <taxon>Embryophyta</taxon>
        <taxon>Tracheophyta</taxon>
        <taxon>Spermatophyta</taxon>
        <taxon>Magnoliopsida</taxon>
        <taxon>Liliopsida</taxon>
        <taxon>Poales</taxon>
        <taxon>Poaceae</taxon>
        <taxon>BOP clade</taxon>
        <taxon>Oryzoideae</taxon>
        <taxon>Oryzeae</taxon>
        <taxon>Oryzinae</taxon>
        <taxon>Oryza</taxon>
        <taxon>Oryza sativa</taxon>
    </lineage>
</organism>